<sequence length="50" mass="5478">MLKLVTPSWHGEYSTVNKVEEPFASLMAKAAISSHAPSLYSLAVIQFNRG</sequence>
<name>A0ABQ7VM83_SOLTU</name>
<dbReference type="EMBL" id="JAIVGD010000011">
    <property type="protein sequence ID" value="KAH0769647.1"/>
    <property type="molecule type" value="Genomic_DNA"/>
</dbReference>
<reference evidence="1 2" key="1">
    <citation type="journal article" date="2021" name="bioRxiv">
        <title>Chromosome-scale and haplotype-resolved genome assembly of a tetraploid potato cultivar.</title>
        <authorList>
            <person name="Sun H."/>
            <person name="Jiao W.-B."/>
            <person name="Krause K."/>
            <person name="Campoy J.A."/>
            <person name="Goel M."/>
            <person name="Folz-Donahue K."/>
            <person name="Kukat C."/>
            <person name="Huettel B."/>
            <person name="Schneeberger K."/>
        </authorList>
    </citation>
    <scope>NUCLEOTIDE SEQUENCE [LARGE SCALE GENOMIC DNA]</scope>
    <source>
        <strain evidence="1">SolTubOtavaFocal</strain>
        <tissue evidence="1">Leaves</tissue>
    </source>
</reference>
<evidence type="ECO:0000313" key="2">
    <source>
        <dbReference type="Proteomes" id="UP000826656"/>
    </source>
</evidence>
<protein>
    <submittedName>
        <fullName evidence="1">Uncharacterized protein</fullName>
    </submittedName>
</protein>
<dbReference type="Proteomes" id="UP000826656">
    <property type="component" value="Unassembled WGS sequence"/>
</dbReference>
<comment type="caution">
    <text evidence="1">The sequence shown here is derived from an EMBL/GenBank/DDBJ whole genome shotgun (WGS) entry which is preliminary data.</text>
</comment>
<evidence type="ECO:0000313" key="1">
    <source>
        <dbReference type="EMBL" id="KAH0769647.1"/>
    </source>
</evidence>
<gene>
    <name evidence="1" type="ORF">KY290_013628</name>
</gene>
<proteinExistence type="predicted"/>
<accession>A0ABQ7VM83</accession>
<organism evidence="1 2">
    <name type="scientific">Solanum tuberosum</name>
    <name type="common">Potato</name>
    <dbReference type="NCBI Taxonomy" id="4113"/>
    <lineage>
        <taxon>Eukaryota</taxon>
        <taxon>Viridiplantae</taxon>
        <taxon>Streptophyta</taxon>
        <taxon>Embryophyta</taxon>
        <taxon>Tracheophyta</taxon>
        <taxon>Spermatophyta</taxon>
        <taxon>Magnoliopsida</taxon>
        <taxon>eudicotyledons</taxon>
        <taxon>Gunneridae</taxon>
        <taxon>Pentapetalae</taxon>
        <taxon>asterids</taxon>
        <taxon>lamiids</taxon>
        <taxon>Solanales</taxon>
        <taxon>Solanaceae</taxon>
        <taxon>Solanoideae</taxon>
        <taxon>Solaneae</taxon>
        <taxon>Solanum</taxon>
    </lineage>
</organism>
<keyword evidence="2" id="KW-1185">Reference proteome</keyword>